<dbReference type="AlphaFoldDB" id="A0A832LKS0"/>
<reference evidence="2" key="1">
    <citation type="journal article" date="2020" name="mSystems">
        <title>Genome- and Community-Level Interaction Insights into Carbon Utilization and Element Cycling Functions of Hydrothermarchaeota in Hydrothermal Sediment.</title>
        <authorList>
            <person name="Zhou Z."/>
            <person name="Liu Y."/>
            <person name="Xu W."/>
            <person name="Pan J."/>
            <person name="Luo Z.H."/>
            <person name="Li M."/>
        </authorList>
    </citation>
    <scope>NUCLEOTIDE SEQUENCE [LARGE SCALE GENOMIC DNA]</scope>
    <source>
        <strain evidence="2">SpSt-500</strain>
    </source>
</reference>
<name>A0A832LKS0_9BACT</name>
<dbReference type="CDD" id="cd15482">
    <property type="entry name" value="Sialidase_non-viral"/>
    <property type="match status" value="2"/>
</dbReference>
<sequence length="700" mass="77164">MKNLILVLFAFFFFTSFLFSQTIQWEQLSGPHGGSIYSIVKDDNYGNIYVNTRWGAGPFKSTDNGESWFSIKNGLTPNNGEFHPMNINSNGDLFIGGAHSTAYLCRSTDQGNSWIPLPNLNTGGGSIICISFGQSNNIYVGTGTGIYKSTNDGENWTALPHFGPVQVDAIAFNDSGHIFAGTSYAVYRSTDDGASWTQLPTGGGTRTVAVDPNGYVFAGCWENGGILKSTDNGASWSYSYPQTVQIRSASTPFFDDYNYIYFPTHGKGVLFSSDYGNTWTEFNDGLGNKNVRAVTKTLNQFLFAGGDYGIFKCNSWAGYPYWYSTGLPVCAVKKIEIDQYDNLLTGVWGVNRSFNKGQTWETINNGLSNLEVKEVTIKNDGTIFLGCGINGPCIFRSTDNGNSWTAIENGIQRHDVEAIAIDTAGNIYAGNYYGVYKSIDNGDNWVNIGGAAGAKELCFNSIGDLFLASWGQGFWKLPAGDTTWINLTTNINSSWNWSMLIASNDYIYVGSKRSTDNGITWEEIPQPGPYPCYAENSVGHIFMGTRSYGTGIWRSIDFGESWEAINTGLSTLEIWSLAIDSEDYLYAGTDGKSMFKTTTSTVISVENENELPTAFYLEQNYPNPFNPSTTISWQSPFSGKQTIKLFDLLGREIETIVDGYYEAGNHSTLYIPNSTLSSGVYFYQLRAGSFVQTKKMILLR</sequence>
<feature type="domain" description="Secretion system C-terminal sorting" evidence="1">
    <location>
        <begin position="621"/>
        <end position="697"/>
    </location>
</feature>
<dbReference type="InterPro" id="IPR015943">
    <property type="entry name" value="WD40/YVTN_repeat-like_dom_sf"/>
</dbReference>
<evidence type="ECO:0000259" key="1">
    <source>
        <dbReference type="Pfam" id="PF18962"/>
    </source>
</evidence>
<dbReference type="GO" id="GO:0010411">
    <property type="term" value="P:xyloglucan metabolic process"/>
    <property type="evidence" value="ECO:0007669"/>
    <property type="project" value="TreeGrafter"/>
</dbReference>
<dbReference type="Gene3D" id="2.130.10.10">
    <property type="entry name" value="YVTN repeat-like/Quinoprotein amine dehydrogenase"/>
    <property type="match status" value="4"/>
</dbReference>
<dbReference type="PANTHER" id="PTHR43739:SF5">
    <property type="entry name" value="EXO-ALPHA-SIALIDASE"/>
    <property type="match status" value="1"/>
</dbReference>
<dbReference type="PANTHER" id="PTHR43739">
    <property type="entry name" value="XYLOGLUCANASE (EUROFUNG)"/>
    <property type="match status" value="1"/>
</dbReference>
<evidence type="ECO:0000313" key="2">
    <source>
        <dbReference type="EMBL" id="HGT49236.1"/>
    </source>
</evidence>
<gene>
    <name evidence="2" type="ORF">ENS56_14455</name>
</gene>
<accession>A0A832LKS0</accession>
<dbReference type="InterPro" id="IPR052025">
    <property type="entry name" value="Xyloglucanase_GH74"/>
</dbReference>
<protein>
    <submittedName>
        <fullName evidence="2">T9SS type A sorting domain-containing protein</fullName>
    </submittedName>
</protein>
<dbReference type="SUPFAM" id="SSF110296">
    <property type="entry name" value="Oligoxyloglucan reducing end-specific cellobiohydrolase"/>
    <property type="match status" value="3"/>
</dbReference>
<organism evidence="2">
    <name type="scientific">Ignavibacterium album</name>
    <dbReference type="NCBI Taxonomy" id="591197"/>
    <lineage>
        <taxon>Bacteria</taxon>
        <taxon>Pseudomonadati</taxon>
        <taxon>Ignavibacteriota</taxon>
        <taxon>Ignavibacteria</taxon>
        <taxon>Ignavibacteriales</taxon>
        <taxon>Ignavibacteriaceae</taxon>
        <taxon>Ignavibacterium</taxon>
    </lineage>
</organism>
<dbReference type="EMBL" id="DSVI01000027">
    <property type="protein sequence ID" value="HGT49236.1"/>
    <property type="molecule type" value="Genomic_DNA"/>
</dbReference>
<comment type="caution">
    <text evidence="2">The sequence shown here is derived from an EMBL/GenBank/DDBJ whole genome shotgun (WGS) entry which is preliminary data.</text>
</comment>
<dbReference type="Pfam" id="PF18962">
    <property type="entry name" value="Por_Secre_tail"/>
    <property type="match status" value="1"/>
</dbReference>
<dbReference type="InterPro" id="IPR026444">
    <property type="entry name" value="Secre_tail"/>
</dbReference>
<dbReference type="NCBIfam" id="TIGR04183">
    <property type="entry name" value="Por_Secre_tail"/>
    <property type="match status" value="1"/>
</dbReference>
<proteinExistence type="predicted"/>